<organism evidence="15 16">
    <name type="scientific">Diacronema lutheri</name>
    <name type="common">Unicellular marine alga</name>
    <name type="synonym">Monochrysis lutheri</name>
    <dbReference type="NCBI Taxonomy" id="2081491"/>
    <lineage>
        <taxon>Eukaryota</taxon>
        <taxon>Haptista</taxon>
        <taxon>Haptophyta</taxon>
        <taxon>Pavlovophyceae</taxon>
        <taxon>Pavlovales</taxon>
        <taxon>Pavlovaceae</taxon>
        <taxon>Diacronema</taxon>
    </lineage>
</organism>
<keyword evidence="2" id="KW-0285">Flavoprotein</keyword>
<comment type="catalytic activity">
    <reaction evidence="10">
        <text>5,6-dihydrouridine(17) in tRNA + NAD(+) = uridine(17) in tRNA + NADH + H(+)</text>
        <dbReference type="Rhea" id="RHEA:53372"/>
        <dbReference type="Rhea" id="RHEA-COMP:13541"/>
        <dbReference type="Rhea" id="RHEA-COMP:13542"/>
        <dbReference type="ChEBI" id="CHEBI:15378"/>
        <dbReference type="ChEBI" id="CHEBI:57540"/>
        <dbReference type="ChEBI" id="CHEBI:57945"/>
        <dbReference type="ChEBI" id="CHEBI:65315"/>
        <dbReference type="ChEBI" id="CHEBI:74443"/>
        <dbReference type="EC" id="1.3.1.88"/>
    </reaction>
    <physiologicalReaction direction="right-to-left" evidence="10">
        <dbReference type="Rhea" id="RHEA:53374"/>
    </physiologicalReaction>
</comment>
<reference evidence="15" key="1">
    <citation type="submission" date="2021-05" db="EMBL/GenBank/DDBJ databases">
        <title>The genome of the haptophyte Pavlova lutheri (Diacronema luteri, Pavlovales) - a model for lipid biosynthesis in eukaryotic algae.</title>
        <authorList>
            <person name="Hulatt C.J."/>
            <person name="Posewitz M.C."/>
        </authorList>
    </citation>
    <scope>NUCLEOTIDE SEQUENCE</scope>
    <source>
        <strain evidence="15">NIVA-4/92</strain>
    </source>
</reference>
<dbReference type="SUPFAM" id="SSF51395">
    <property type="entry name" value="FMN-linked oxidoreductases"/>
    <property type="match status" value="1"/>
</dbReference>
<keyword evidence="6" id="KW-0560">Oxidoreductase</keyword>
<comment type="catalytic activity">
    <reaction evidence="11">
        <text>5,6-dihydrouridine(16) in tRNA + NADP(+) = uridine(16) in tRNA + NADPH + H(+)</text>
        <dbReference type="Rhea" id="RHEA:53376"/>
        <dbReference type="Rhea" id="RHEA-COMP:13543"/>
        <dbReference type="Rhea" id="RHEA-COMP:13544"/>
        <dbReference type="ChEBI" id="CHEBI:15378"/>
        <dbReference type="ChEBI" id="CHEBI:57783"/>
        <dbReference type="ChEBI" id="CHEBI:58349"/>
        <dbReference type="ChEBI" id="CHEBI:65315"/>
        <dbReference type="ChEBI" id="CHEBI:74443"/>
        <dbReference type="EC" id="1.3.1.88"/>
    </reaction>
    <physiologicalReaction direction="right-to-left" evidence="11">
        <dbReference type="Rhea" id="RHEA:53378"/>
    </physiologicalReaction>
</comment>
<keyword evidence="7" id="KW-0520">NAD</keyword>
<evidence type="ECO:0000256" key="3">
    <source>
        <dbReference type="ARBA" id="ARBA00022643"/>
    </source>
</evidence>
<dbReference type="InterPro" id="IPR035587">
    <property type="entry name" value="DUS-like_FMN-bd"/>
</dbReference>
<dbReference type="AlphaFoldDB" id="A0A8J6CED3"/>
<proteinExistence type="inferred from homology"/>
<gene>
    <name evidence="15" type="ORF">KFE25_003516</name>
</gene>
<dbReference type="Gene3D" id="3.20.20.70">
    <property type="entry name" value="Aldolase class I"/>
    <property type="match status" value="1"/>
</dbReference>
<feature type="domain" description="DUS-like FMN-binding" evidence="14">
    <location>
        <begin position="18"/>
        <end position="262"/>
    </location>
</feature>
<dbReference type="PANTHER" id="PTHR11082:SF5">
    <property type="entry name" value="TRNA-DIHYDROURIDINE(16_17) SYNTHASE [NAD(P)(+)]-LIKE"/>
    <property type="match status" value="1"/>
</dbReference>
<evidence type="ECO:0000256" key="8">
    <source>
        <dbReference type="ARBA" id="ARBA00038313"/>
    </source>
</evidence>
<keyword evidence="5" id="KW-0521">NADP</keyword>
<dbReference type="PROSITE" id="PS01136">
    <property type="entry name" value="UPF0034"/>
    <property type="match status" value="1"/>
</dbReference>
<comment type="cofactor">
    <cofactor evidence="1">
        <name>FMN</name>
        <dbReference type="ChEBI" id="CHEBI:58210"/>
    </cofactor>
</comment>
<dbReference type="InterPro" id="IPR013785">
    <property type="entry name" value="Aldolase_TIM"/>
</dbReference>
<evidence type="ECO:0000256" key="2">
    <source>
        <dbReference type="ARBA" id="ARBA00022630"/>
    </source>
</evidence>
<keyword evidence="16" id="KW-1185">Reference proteome</keyword>
<evidence type="ECO:0000256" key="7">
    <source>
        <dbReference type="ARBA" id="ARBA00023027"/>
    </source>
</evidence>
<evidence type="ECO:0000256" key="4">
    <source>
        <dbReference type="ARBA" id="ARBA00022694"/>
    </source>
</evidence>
<dbReference type="EMBL" id="JAGTXO010000013">
    <property type="protein sequence ID" value="KAG8464453.1"/>
    <property type="molecule type" value="Genomic_DNA"/>
</dbReference>
<evidence type="ECO:0000256" key="11">
    <source>
        <dbReference type="ARBA" id="ARBA00047652"/>
    </source>
</evidence>
<dbReference type="Proteomes" id="UP000751190">
    <property type="component" value="Unassembled WGS sequence"/>
</dbReference>
<evidence type="ECO:0000256" key="5">
    <source>
        <dbReference type="ARBA" id="ARBA00022857"/>
    </source>
</evidence>
<dbReference type="Pfam" id="PF01207">
    <property type="entry name" value="Dus"/>
    <property type="match status" value="1"/>
</dbReference>
<dbReference type="OMA" id="QRPHHDI"/>
<evidence type="ECO:0000313" key="15">
    <source>
        <dbReference type="EMBL" id="KAG8464453.1"/>
    </source>
</evidence>
<dbReference type="EC" id="1.3.1.88" evidence="9"/>
<comment type="similarity">
    <text evidence="8">Belongs to the Dus family. Dus1 subfamily.</text>
</comment>
<dbReference type="OrthoDB" id="272303at2759"/>
<dbReference type="GO" id="GO:0050660">
    <property type="term" value="F:flavin adenine dinucleotide binding"/>
    <property type="evidence" value="ECO:0007669"/>
    <property type="project" value="InterPro"/>
</dbReference>
<evidence type="ECO:0000256" key="6">
    <source>
        <dbReference type="ARBA" id="ARBA00023002"/>
    </source>
</evidence>
<evidence type="ECO:0000313" key="16">
    <source>
        <dbReference type="Proteomes" id="UP000751190"/>
    </source>
</evidence>
<sequence>MLTGRSWWASLGSPRCVAAPMVAQSELAFRLLARRYGAELCYTPMLLAKLYAAVPEYRADHFSTCAADRPLVAQLAGHDPDTMVRAALLLQPHVDAIDINLGCPQGIARKGKYGAYLLPDVERVCQIVRALCAAIDLPITCKVRLLPSLGATVDACRRFEDAGVSALTVHGRTREQNKQFVGSADWTAIATVTRALTVPVIANGGIATAADVDACLRETGAAAVMSSEALLGNPALFAANRDPATGAHVTQRRLAREYLQLAREVGAPDASARAHVFKLLHGALCARPQLRDRLAEAYGLDQFEGILDALDELDPTLLLEPMAHTAEGERAERRVLQWYLRHQCRDEARALLADGRPPAGGEGERTARRVRRAQHKAVLRERHAARVVKLANAAASDGQSRVRDGAAA</sequence>
<comment type="catalytic activity">
    <reaction evidence="12">
        <text>5,6-dihydrouridine(16) in tRNA + NAD(+) = uridine(16) in tRNA + NADH + H(+)</text>
        <dbReference type="Rhea" id="RHEA:53380"/>
        <dbReference type="Rhea" id="RHEA-COMP:13543"/>
        <dbReference type="Rhea" id="RHEA-COMP:13544"/>
        <dbReference type="ChEBI" id="CHEBI:15378"/>
        <dbReference type="ChEBI" id="CHEBI:57540"/>
        <dbReference type="ChEBI" id="CHEBI:57945"/>
        <dbReference type="ChEBI" id="CHEBI:65315"/>
        <dbReference type="ChEBI" id="CHEBI:74443"/>
        <dbReference type="EC" id="1.3.1.88"/>
    </reaction>
    <physiologicalReaction direction="right-to-left" evidence="12">
        <dbReference type="Rhea" id="RHEA:53382"/>
    </physiologicalReaction>
</comment>
<evidence type="ECO:0000256" key="10">
    <source>
        <dbReference type="ARBA" id="ARBA00047287"/>
    </source>
</evidence>
<comment type="caution">
    <text evidence="15">The sequence shown here is derived from an EMBL/GenBank/DDBJ whole genome shotgun (WGS) entry which is preliminary data.</text>
</comment>
<dbReference type="InterPro" id="IPR018517">
    <property type="entry name" value="tRNA_hU_synthase_CS"/>
</dbReference>
<keyword evidence="3" id="KW-0288">FMN</keyword>
<accession>A0A8J6CED3</accession>
<evidence type="ECO:0000259" key="14">
    <source>
        <dbReference type="Pfam" id="PF01207"/>
    </source>
</evidence>
<dbReference type="GO" id="GO:0017150">
    <property type="term" value="F:tRNA dihydrouridine synthase activity"/>
    <property type="evidence" value="ECO:0007669"/>
    <property type="project" value="InterPro"/>
</dbReference>
<dbReference type="PANTHER" id="PTHR11082">
    <property type="entry name" value="TRNA-DIHYDROURIDINE SYNTHASE"/>
    <property type="match status" value="1"/>
</dbReference>
<evidence type="ECO:0000256" key="13">
    <source>
        <dbReference type="ARBA" id="ARBA00049467"/>
    </source>
</evidence>
<protein>
    <recommendedName>
        <fullName evidence="9">tRNA-dihydrouridine(16/17) synthase [NAD(P)(+)]</fullName>
        <ecNumber evidence="9">1.3.1.88</ecNumber>
    </recommendedName>
</protein>
<evidence type="ECO:0000256" key="12">
    <source>
        <dbReference type="ARBA" id="ARBA00048934"/>
    </source>
</evidence>
<name>A0A8J6CED3_DIALT</name>
<comment type="catalytic activity">
    <reaction evidence="13">
        <text>5,6-dihydrouridine(17) in tRNA + NADP(+) = uridine(17) in tRNA + NADPH + H(+)</text>
        <dbReference type="Rhea" id="RHEA:53368"/>
        <dbReference type="Rhea" id="RHEA-COMP:13541"/>
        <dbReference type="Rhea" id="RHEA-COMP:13542"/>
        <dbReference type="ChEBI" id="CHEBI:15378"/>
        <dbReference type="ChEBI" id="CHEBI:57783"/>
        <dbReference type="ChEBI" id="CHEBI:58349"/>
        <dbReference type="ChEBI" id="CHEBI:65315"/>
        <dbReference type="ChEBI" id="CHEBI:74443"/>
        <dbReference type="EC" id="1.3.1.88"/>
    </reaction>
    <physiologicalReaction direction="right-to-left" evidence="13">
        <dbReference type="Rhea" id="RHEA:53370"/>
    </physiologicalReaction>
</comment>
<keyword evidence="4" id="KW-0819">tRNA processing</keyword>
<dbReference type="CDD" id="cd02801">
    <property type="entry name" value="DUS_like_FMN"/>
    <property type="match status" value="1"/>
</dbReference>
<evidence type="ECO:0000256" key="9">
    <source>
        <dbReference type="ARBA" id="ARBA00038890"/>
    </source>
</evidence>
<evidence type="ECO:0000256" key="1">
    <source>
        <dbReference type="ARBA" id="ARBA00001917"/>
    </source>
</evidence>